<gene>
    <name evidence="10" type="primary">ccpA</name>
    <name evidence="10" type="ORF">J7T32_000100</name>
</gene>
<dbReference type="SMART" id="SM00354">
    <property type="entry name" value="HTH_LACI"/>
    <property type="match status" value="1"/>
</dbReference>
<dbReference type="SUPFAM" id="SSF53822">
    <property type="entry name" value="Periplasmic binding protein-like I"/>
    <property type="match status" value="1"/>
</dbReference>
<proteinExistence type="predicted"/>
<evidence type="ECO:0000313" key="10">
    <source>
        <dbReference type="EMBL" id="MCM5671164.1"/>
    </source>
</evidence>
<evidence type="ECO:0000256" key="8">
    <source>
        <dbReference type="RuleBase" id="RU368079"/>
    </source>
</evidence>
<dbReference type="PANTHER" id="PTHR30146">
    <property type="entry name" value="LACI-RELATED TRANSCRIPTIONAL REPRESSOR"/>
    <property type="match status" value="1"/>
</dbReference>
<keyword evidence="6 8" id="KW-0010">Activator</keyword>
<dbReference type="Gene3D" id="1.10.260.40">
    <property type="entry name" value="lambda repressor-like DNA-binding domains"/>
    <property type="match status" value="1"/>
</dbReference>
<evidence type="ECO:0000313" key="11">
    <source>
        <dbReference type="Proteomes" id="UP000665944"/>
    </source>
</evidence>
<dbReference type="CDD" id="cd01392">
    <property type="entry name" value="HTH_LacI"/>
    <property type="match status" value="1"/>
</dbReference>
<dbReference type="FunFam" id="1.10.260.40:FF:000002">
    <property type="entry name" value="HTH-type transcriptional repressor PurR"/>
    <property type="match status" value="1"/>
</dbReference>
<keyword evidence="5 8" id="KW-0238">DNA-binding</keyword>
<dbReference type="PROSITE" id="PS50932">
    <property type="entry name" value="HTH_LACI_2"/>
    <property type="match status" value="1"/>
</dbReference>
<dbReference type="GO" id="GO:0003700">
    <property type="term" value="F:DNA-binding transcription factor activity"/>
    <property type="evidence" value="ECO:0007669"/>
    <property type="project" value="TreeGrafter"/>
</dbReference>
<comment type="function">
    <text evidence="1 8">Global transcriptional regulator of carbon catabolite repression (CCR) and carbon catabolite activation (CCA), which ensures optimal energy usage under diverse conditions.</text>
</comment>
<dbReference type="InterPro" id="IPR006377">
    <property type="entry name" value="CcpA"/>
</dbReference>
<dbReference type="PRINTS" id="PR00036">
    <property type="entry name" value="HTHLACI"/>
</dbReference>
<dbReference type="Pfam" id="PF13377">
    <property type="entry name" value="Peripla_BP_3"/>
    <property type="match status" value="1"/>
</dbReference>
<dbReference type="InterPro" id="IPR046335">
    <property type="entry name" value="LacI/GalR-like_sensor"/>
</dbReference>
<dbReference type="RefSeq" id="WP_017176097.1">
    <property type="nucleotide sequence ID" value="NZ_CABMJU010000052.1"/>
</dbReference>
<dbReference type="InterPro" id="IPR000843">
    <property type="entry name" value="HTH_LacI"/>
</dbReference>
<dbReference type="Pfam" id="PF00356">
    <property type="entry name" value="LacI"/>
    <property type="match status" value="1"/>
</dbReference>
<dbReference type="GO" id="GO:0000976">
    <property type="term" value="F:transcription cis-regulatory region binding"/>
    <property type="evidence" value="ECO:0007669"/>
    <property type="project" value="TreeGrafter"/>
</dbReference>
<evidence type="ECO:0000256" key="4">
    <source>
        <dbReference type="ARBA" id="ARBA00023015"/>
    </source>
</evidence>
<keyword evidence="11" id="KW-1185">Reference proteome</keyword>
<dbReference type="InterPro" id="IPR028082">
    <property type="entry name" value="Peripla_BP_I"/>
</dbReference>
<keyword evidence="4 8" id="KW-0805">Transcription regulation</keyword>
<sequence length="329" mass="36374">MTVTIYDVAREARVSMATVSRVVNGNQNVKPETRKKVNDVIQRLNYRPNAVARGLASKRTTTVGVIIPDISNIYYSQLARGIEDIATMYKYHSIISNSDNDSEKEKEIFNNLLSKQVDGIIFLGGTISDEIKDLINHSSVPVVVSGTNGKDDNIASVNIDFAKAAREVTEQLIKTGAKDFVLVSGDYSKKAQEDVLSGLKDALNKHQLKLNNTIELSGSESYKDGVNVFEKLKNNLPDAILSISDEQAIGILHSALDAGIKVPEELQIVSFNNTRLVEMVRPKLSSVIQPLYDIGAVGMRLLTKFMNEEDIAEPNVVLPHRIEYRNTTK</sequence>
<dbReference type="PROSITE" id="PS00356">
    <property type="entry name" value="HTH_LACI_1"/>
    <property type="match status" value="1"/>
</dbReference>
<dbReference type="Proteomes" id="UP000665944">
    <property type="component" value="Unassembled WGS sequence"/>
</dbReference>
<organism evidence="10 11">
    <name type="scientific">Staphylococcus hominis</name>
    <dbReference type="NCBI Taxonomy" id="1290"/>
    <lineage>
        <taxon>Bacteria</taxon>
        <taxon>Bacillati</taxon>
        <taxon>Bacillota</taxon>
        <taxon>Bacilli</taxon>
        <taxon>Bacillales</taxon>
        <taxon>Staphylococcaceae</taxon>
        <taxon>Staphylococcus</taxon>
    </lineage>
</organism>
<dbReference type="SUPFAM" id="SSF47413">
    <property type="entry name" value="lambda repressor-like DNA-binding domains"/>
    <property type="match status" value="1"/>
</dbReference>
<protein>
    <recommendedName>
        <fullName evidence="2 8">Catabolite control protein A</fullName>
    </recommendedName>
</protein>
<evidence type="ECO:0000256" key="5">
    <source>
        <dbReference type="ARBA" id="ARBA00023125"/>
    </source>
</evidence>
<feature type="domain" description="HTH lacI-type" evidence="9">
    <location>
        <begin position="3"/>
        <end position="57"/>
    </location>
</feature>
<keyword evidence="3 8" id="KW-0678">Repressor</keyword>
<dbReference type="EMBL" id="JAGHKT020000001">
    <property type="protein sequence ID" value="MCM5671164.1"/>
    <property type="molecule type" value="Genomic_DNA"/>
</dbReference>
<dbReference type="InterPro" id="IPR010982">
    <property type="entry name" value="Lambda_DNA-bd_dom_sf"/>
</dbReference>
<evidence type="ECO:0000259" key="9">
    <source>
        <dbReference type="PROSITE" id="PS50932"/>
    </source>
</evidence>
<keyword evidence="7 8" id="KW-0804">Transcription</keyword>
<evidence type="ECO:0000256" key="3">
    <source>
        <dbReference type="ARBA" id="ARBA00022491"/>
    </source>
</evidence>
<comment type="caution">
    <text evidence="10">The sequence shown here is derived from an EMBL/GenBank/DDBJ whole genome shotgun (WGS) entry which is preliminary data.</text>
</comment>
<dbReference type="NCBIfam" id="TIGR01481">
    <property type="entry name" value="ccpA"/>
    <property type="match status" value="1"/>
</dbReference>
<reference evidence="10 11" key="1">
    <citation type="submission" date="2022-06" db="EMBL/GenBank/DDBJ databases">
        <title>Staphylococcus hominis ShoR14 genome sequence.</title>
        <authorList>
            <person name="Yeo C.C."/>
            <person name="Chew C.H."/>
            <person name="Che Hamzah A.M."/>
            <person name="Al-Trad E.I."/>
        </authorList>
    </citation>
    <scope>NUCLEOTIDE SEQUENCE [LARGE SCALE GENOMIC DNA]</scope>
    <source>
        <strain evidence="10 11">ShoR14</strain>
    </source>
</reference>
<evidence type="ECO:0000256" key="6">
    <source>
        <dbReference type="ARBA" id="ARBA00023159"/>
    </source>
</evidence>
<evidence type="ECO:0000256" key="1">
    <source>
        <dbReference type="ARBA" id="ARBA00002629"/>
    </source>
</evidence>
<dbReference type="PANTHER" id="PTHR30146:SF150">
    <property type="entry name" value="ARABINOSE METABOLISM TRANSCRIPTIONAL REPRESSOR"/>
    <property type="match status" value="1"/>
</dbReference>
<accession>A0A8X8GGJ1</accession>
<dbReference type="Gene3D" id="3.40.50.2300">
    <property type="match status" value="2"/>
</dbReference>
<evidence type="ECO:0000256" key="7">
    <source>
        <dbReference type="ARBA" id="ARBA00023163"/>
    </source>
</evidence>
<dbReference type="AlphaFoldDB" id="A0A8X8GGJ1"/>
<evidence type="ECO:0000256" key="2">
    <source>
        <dbReference type="ARBA" id="ARBA00019435"/>
    </source>
</evidence>
<name>A0A8X8GGJ1_STAHO</name>